<keyword evidence="6 7" id="KW-0472">Membrane</keyword>
<dbReference type="EMBL" id="CH476616">
    <property type="protein sequence ID" value="EEP78440.1"/>
    <property type="molecule type" value="Genomic_DNA"/>
</dbReference>
<dbReference type="GO" id="GO:0000329">
    <property type="term" value="C:fungal-type vacuole membrane"/>
    <property type="evidence" value="ECO:0007669"/>
    <property type="project" value="TreeGrafter"/>
</dbReference>
<reference evidence="9" key="1">
    <citation type="journal article" date="2009" name="Genome Res.">
        <title>Comparative genomic analyses of the human fungal pathogens Coccidioides and their relatives.</title>
        <authorList>
            <person name="Sharpton T.J."/>
            <person name="Stajich J.E."/>
            <person name="Rounsley S.D."/>
            <person name="Gardner M.J."/>
            <person name="Wortman J.R."/>
            <person name="Jordar V.S."/>
            <person name="Maiti R."/>
            <person name="Kodira C.D."/>
            <person name="Neafsey D.E."/>
            <person name="Zeng Q."/>
            <person name="Hung C.-Y."/>
            <person name="McMahan C."/>
            <person name="Muszewska A."/>
            <person name="Grynberg M."/>
            <person name="Mandel M.A."/>
            <person name="Kellner E.M."/>
            <person name="Barker B.M."/>
            <person name="Galgiani J.N."/>
            <person name="Orbach M.J."/>
            <person name="Kirkland T.N."/>
            <person name="Cole G.T."/>
            <person name="Henn M.R."/>
            <person name="Birren B.W."/>
            <person name="Taylor J.W."/>
        </authorList>
    </citation>
    <scope>NUCLEOTIDE SEQUENCE [LARGE SCALE GENOMIC DNA]</scope>
    <source>
        <strain evidence="9">UAMH 1704</strain>
    </source>
</reference>
<proteinExistence type="inferred from homology"/>
<evidence type="ECO:0000256" key="5">
    <source>
        <dbReference type="ARBA" id="ARBA00022989"/>
    </source>
</evidence>
<dbReference type="PRINTS" id="PR01130">
    <property type="entry name" value="DERENTRNSPRT"/>
</dbReference>
<evidence type="ECO:0000256" key="6">
    <source>
        <dbReference type="ARBA" id="ARBA00023136"/>
    </source>
</evidence>
<dbReference type="FunCoup" id="C4JQ53">
    <property type="interactions" value="215"/>
</dbReference>
<dbReference type="STRING" id="336963.C4JQ53"/>
<feature type="transmembrane region" description="Helical" evidence="7">
    <location>
        <begin position="86"/>
        <end position="106"/>
    </location>
</feature>
<dbReference type="HOGENOM" id="CLU_021611_3_0_1"/>
<comment type="similarity">
    <text evidence="2">Belongs to the SLC29A/ENT transporter (TC 2.A.57) family.</text>
</comment>
<evidence type="ECO:0000313" key="9">
    <source>
        <dbReference type="Proteomes" id="UP000002058"/>
    </source>
</evidence>
<evidence type="ECO:0000256" key="3">
    <source>
        <dbReference type="ARBA" id="ARBA00022448"/>
    </source>
</evidence>
<name>C4JQ53_UNCRE</name>
<feature type="transmembrane region" description="Helical" evidence="7">
    <location>
        <begin position="281"/>
        <end position="304"/>
    </location>
</feature>
<dbReference type="OrthoDB" id="46396at2759"/>
<evidence type="ECO:0000313" key="8">
    <source>
        <dbReference type="EMBL" id="EEP78440.1"/>
    </source>
</evidence>
<dbReference type="SUPFAM" id="SSF103473">
    <property type="entry name" value="MFS general substrate transporter"/>
    <property type="match status" value="1"/>
</dbReference>
<dbReference type="Pfam" id="PF01733">
    <property type="entry name" value="Nucleoside_tran"/>
    <property type="match status" value="2"/>
</dbReference>
<feature type="transmembrane region" description="Helical" evidence="7">
    <location>
        <begin position="386"/>
        <end position="412"/>
    </location>
</feature>
<keyword evidence="9" id="KW-1185">Reference proteome</keyword>
<dbReference type="InParanoid" id="C4JQ53"/>
<evidence type="ECO:0008006" key="10">
    <source>
        <dbReference type="Google" id="ProtNLM"/>
    </source>
</evidence>
<sequence length="448" mass="50054">MLRSRLERFFEPRRSYEQLGGEDSEQDEIEGNAVREEPASSPFSWLEYGIFLWMGVSMLWAWNMFLAAAPYFQRRFESNSWIETNFQSSILSVSCITNLSTVLALAKLQKNASYPWRIRASILLNIVVFSFLALSTVLFRNVAVWMYFVFTLVMVFAGSLATGTNQNGVFAYVSSFGRSEYTQAIMVGHGVAGVLPCIVQMITVLVIPDTSDAVDQETVQYQSAKSAFVYFATATGVSALALLAFFYLDGSRKTIALEESDADVPVKQSIPLRTLFRKVRFTAYALFMCFTVTMVFPVFTAKIHSVWKSDDPPPRILQPAAFVPLGFLCWNIGDLLGRMSAGMPLLARLIRRPFLLFMFSLARVLFVPLYLMCNIRGEGAKIQSDFFYLFVVQFLFGVTNGALGALCMVGAVRWVSEEEREATGAFMSMMLVAGLTAGSLLSFLVAKL</sequence>
<feature type="transmembrane region" description="Helical" evidence="7">
    <location>
        <begin position="184"/>
        <end position="207"/>
    </location>
</feature>
<dbReference type="RefSeq" id="XP_002543769.1">
    <property type="nucleotide sequence ID" value="XM_002543723.1"/>
</dbReference>
<dbReference type="InterPro" id="IPR036259">
    <property type="entry name" value="MFS_trans_sf"/>
</dbReference>
<feature type="transmembrane region" description="Helical" evidence="7">
    <location>
        <begin position="145"/>
        <end position="163"/>
    </location>
</feature>
<dbReference type="PANTHER" id="PTHR10332">
    <property type="entry name" value="EQUILIBRATIVE NUCLEOSIDE TRANSPORTER"/>
    <property type="match status" value="1"/>
</dbReference>
<dbReference type="PANTHER" id="PTHR10332:SF88">
    <property type="entry name" value="EQUILIBRATIVE NUCLEOSIDE TRANSPORTER 1, ISOFORM A"/>
    <property type="match status" value="1"/>
</dbReference>
<feature type="transmembrane region" description="Helical" evidence="7">
    <location>
        <begin position="227"/>
        <end position="248"/>
    </location>
</feature>
<protein>
    <recommendedName>
        <fullName evidence="10">Nucleoside transporter</fullName>
    </recommendedName>
</protein>
<evidence type="ECO:0000256" key="7">
    <source>
        <dbReference type="SAM" id="Phobius"/>
    </source>
</evidence>
<gene>
    <name evidence="8" type="ORF">UREG_03286</name>
</gene>
<evidence type="ECO:0000256" key="1">
    <source>
        <dbReference type="ARBA" id="ARBA00004141"/>
    </source>
</evidence>
<feature type="transmembrane region" description="Helical" evidence="7">
    <location>
        <begin position="316"/>
        <end position="333"/>
    </location>
</feature>
<comment type="subcellular location">
    <subcellularLocation>
        <location evidence="1">Membrane</location>
        <topology evidence="1">Multi-pass membrane protein</topology>
    </subcellularLocation>
</comment>
<dbReference type="Proteomes" id="UP000002058">
    <property type="component" value="Unassembled WGS sequence"/>
</dbReference>
<dbReference type="InterPro" id="IPR002259">
    <property type="entry name" value="Eqnu_transpt"/>
</dbReference>
<dbReference type="GO" id="GO:0015205">
    <property type="term" value="F:nucleobase transmembrane transporter activity"/>
    <property type="evidence" value="ECO:0007669"/>
    <property type="project" value="TreeGrafter"/>
</dbReference>
<dbReference type="AlphaFoldDB" id="C4JQ53"/>
<dbReference type="GeneID" id="8442769"/>
<dbReference type="PIRSF" id="PIRSF016379">
    <property type="entry name" value="ENT"/>
    <property type="match status" value="1"/>
</dbReference>
<dbReference type="GO" id="GO:0005886">
    <property type="term" value="C:plasma membrane"/>
    <property type="evidence" value="ECO:0007669"/>
    <property type="project" value="TreeGrafter"/>
</dbReference>
<keyword evidence="4 7" id="KW-0812">Transmembrane</keyword>
<organism evidence="8 9">
    <name type="scientific">Uncinocarpus reesii (strain UAMH 1704)</name>
    <dbReference type="NCBI Taxonomy" id="336963"/>
    <lineage>
        <taxon>Eukaryota</taxon>
        <taxon>Fungi</taxon>
        <taxon>Dikarya</taxon>
        <taxon>Ascomycota</taxon>
        <taxon>Pezizomycotina</taxon>
        <taxon>Eurotiomycetes</taxon>
        <taxon>Eurotiomycetidae</taxon>
        <taxon>Onygenales</taxon>
        <taxon>Onygenaceae</taxon>
        <taxon>Uncinocarpus</taxon>
    </lineage>
</organism>
<dbReference type="OMA" id="GSPWTTK"/>
<dbReference type="GO" id="GO:0034257">
    <property type="term" value="F:nicotinamide riboside transmembrane transporter activity"/>
    <property type="evidence" value="ECO:0007669"/>
    <property type="project" value="TreeGrafter"/>
</dbReference>
<feature type="transmembrane region" description="Helical" evidence="7">
    <location>
        <begin position="354"/>
        <end position="371"/>
    </location>
</feature>
<dbReference type="VEuPathDB" id="FungiDB:UREG_03286"/>
<feature type="transmembrane region" description="Helical" evidence="7">
    <location>
        <begin position="424"/>
        <end position="446"/>
    </location>
</feature>
<keyword evidence="3" id="KW-0813">Transport</keyword>
<keyword evidence="5 7" id="KW-1133">Transmembrane helix</keyword>
<dbReference type="KEGG" id="ure:UREG_03286"/>
<evidence type="ECO:0000256" key="2">
    <source>
        <dbReference type="ARBA" id="ARBA00007965"/>
    </source>
</evidence>
<dbReference type="eggNOG" id="KOG1479">
    <property type="taxonomic scope" value="Eukaryota"/>
</dbReference>
<feature type="transmembrane region" description="Helical" evidence="7">
    <location>
        <begin position="118"/>
        <end position="139"/>
    </location>
</feature>
<accession>C4JQ53</accession>
<feature type="transmembrane region" description="Helical" evidence="7">
    <location>
        <begin position="45"/>
        <end position="66"/>
    </location>
</feature>
<evidence type="ECO:0000256" key="4">
    <source>
        <dbReference type="ARBA" id="ARBA00022692"/>
    </source>
</evidence>